<organism evidence="1 2">
    <name type="scientific">Heterorhabditis bacteriophora</name>
    <name type="common">Entomopathogenic nematode worm</name>
    <dbReference type="NCBI Taxonomy" id="37862"/>
    <lineage>
        <taxon>Eukaryota</taxon>
        <taxon>Metazoa</taxon>
        <taxon>Ecdysozoa</taxon>
        <taxon>Nematoda</taxon>
        <taxon>Chromadorea</taxon>
        <taxon>Rhabditida</taxon>
        <taxon>Rhabditina</taxon>
        <taxon>Rhabditomorpha</taxon>
        <taxon>Strongyloidea</taxon>
        <taxon>Heterorhabditidae</taxon>
        <taxon>Heterorhabditis</taxon>
    </lineage>
</organism>
<keyword evidence="1" id="KW-1185">Reference proteome</keyword>
<protein>
    <submittedName>
        <fullName evidence="2">Secreted protein</fullName>
    </submittedName>
</protein>
<evidence type="ECO:0000313" key="2">
    <source>
        <dbReference type="WBParaSite" id="Hba_18810"/>
    </source>
</evidence>
<dbReference type="AlphaFoldDB" id="A0A1I7XMT8"/>
<reference evidence="2" key="1">
    <citation type="submission" date="2016-11" db="UniProtKB">
        <authorList>
            <consortium name="WormBaseParasite"/>
        </authorList>
    </citation>
    <scope>IDENTIFICATION</scope>
</reference>
<proteinExistence type="predicted"/>
<name>A0A1I7XMT8_HETBA</name>
<sequence length="150" mass="17393">MESAVFAFVETAICVSRMFGRVSLGFSCPGNWKWFCYMFLENCTVHVLKFRCITILRVSCSHCGTHLDFFDNPFPKIIRRAERPFRTKLVILVKLISVSRDSNQMNLNVSDLSFRIWGLLSWRILPFSKLCDDGTESCMKTNLVQVHTNR</sequence>
<dbReference type="Proteomes" id="UP000095283">
    <property type="component" value="Unplaced"/>
</dbReference>
<accession>A0A1I7XMT8</accession>
<evidence type="ECO:0000313" key="1">
    <source>
        <dbReference type="Proteomes" id="UP000095283"/>
    </source>
</evidence>
<dbReference type="WBParaSite" id="Hba_18810">
    <property type="protein sequence ID" value="Hba_18810"/>
    <property type="gene ID" value="Hba_18810"/>
</dbReference>